<evidence type="ECO:0000256" key="1">
    <source>
        <dbReference type="SAM" id="MobiDB-lite"/>
    </source>
</evidence>
<reference evidence="2" key="1">
    <citation type="submission" date="2009-11" db="EMBL/GenBank/DDBJ databases">
        <authorList>
            <consortium name="The Broad Institute Genome Sequencing Platform"/>
            <person name="Ward D."/>
            <person name="Feldgarden M."/>
            <person name="Earl A."/>
            <person name="Young S.K."/>
            <person name="Zeng Q."/>
            <person name="Koehrsen M."/>
            <person name="Alvarado L."/>
            <person name="Berlin A."/>
            <person name="Bochicchio J."/>
            <person name="Borenstein D."/>
            <person name="Chapman S.B."/>
            <person name="Chen Z."/>
            <person name="Engels R."/>
            <person name="Freedman E."/>
            <person name="Gellesch M."/>
            <person name="Goldberg J."/>
            <person name="Griggs A."/>
            <person name="Gujja S."/>
            <person name="Heilman E."/>
            <person name="Heiman D."/>
            <person name="Hepburn T."/>
            <person name="Howarth C."/>
            <person name="Jen D."/>
            <person name="Larson L."/>
            <person name="Lewis B."/>
            <person name="Mehta T."/>
            <person name="Park D."/>
            <person name="Pearson M."/>
            <person name="Roberts A."/>
            <person name="Saif S."/>
            <person name="Shea T."/>
            <person name="Shenoy N."/>
            <person name="Sisk P."/>
            <person name="Stolte C."/>
            <person name="Sykes S."/>
            <person name="Thomson T."/>
            <person name="Walk T."/>
            <person name="White J."/>
            <person name="Yandava C."/>
            <person name="Izard J."/>
            <person name="Baranova O.V."/>
            <person name="Blanton J.M."/>
            <person name="Tanner A.C."/>
            <person name="Dewhirst F.E."/>
            <person name="Haas B."/>
            <person name="Nusbaum C."/>
            <person name="Birren B."/>
        </authorList>
    </citation>
    <scope>NUCLEOTIDE SEQUENCE [LARGE SCALE GENOMIC DNA]</scope>
    <source>
        <strain evidence="2">1-1 BBBD Race 1</strain>
    </source>
</reference>
<reference evidence="2" key="2">
    <citation type="submission" date="2016-05" db="EMBL/GenBank/DDBJ databases">
        <title>Comparative analysis highlights variable genome content of wheat rusts and divergence of the mating loci.</title>
        <authorList>
            <person name="Cuomo C.A."/>
            <person name="Bakkeren G."/>
            <person name="Szabo L."/>
            <person name="Khalil H."/>
            <person name="Joly D."/>
            <person name="Goldberg J."/>
            <person name="Young S."/>
            <person name="Zeng Q."/>
            <person name="Fellers J."/>
        </authorList>
    </citation>
    <scope>NUCLEOTIDE SEQUENCE [LARGE SCALE GENOMIC DNA]</scope>
    <source>
        <strain evidence="2">1-1 BBBD Race 1</strain>
    </source>
</reference>
<dbReference type="VEuPathDB" id="FungiDB:PTTG_12597"/>
<sequence>MPDPSVVSISPTAFSRLRWGRTAKLVVPSQDRRGAKNRDPWSRKAVPMARRKHFFGPPQTNDRGLTDMEMGGLRMRRFLKTVHNRITRQGGVTRQDKEDWARLAVGYRQWMAQAHPSGLVAPAVDEAVLQTFIRAMTDLSKMPLQPEEAS</sequence>
<reference evidence="3 4" key="3">
    <citation type="journal article" date="2017" name="G3 (Bethesda)">
        <title>Comparative analysis highlights variable genome content of wheat rusts and divergence of the mating loci.</title>
        <authorList>
            <person name="Cuomo C.A."/>
            <person name="Bakkeren G."/>
            <person name="Khalil H.B."/>
            <person name="Panwar V."/>
            <person name="Joly D."/>
            <person name="Linning R."/>
            <person name="Sakthikumar S."/>
            <person name="Song X."/>
            <person name="Adiconis X."/>
            <person name="Fan L."/>
            <person name="Goldberg J.M."/>
            <person name="Levin J.Z."/>
            <person name="Young S."/>
            <person name="Zeng Q."/>
            <person name="Anikster Y."/>
            <person name="Bruce M."/>
            <person name="Wang M."/>
            <person name="Yin C."/>
            <person name="McCallum B."/>
            <person name="Szabo L.J."/>
            <person name="Hulbert S."/>
            <person name="Chen X."/>
            <person name="Fellers J.P."/>
        </authorList>
    </citation>
    <scope>NUCLEOTIDE SEQUENCE</scope>
    <source>
        <strain evidence="3">isolate 1-1 / race 1 (BBBD)</strain>
        <strain evidence="4">Isolate 1-1 / race 1 (BBBD)</strain>
    </source>
</reference>
<dbReference type="EnsemblFungi" id="PTTG_12597-t43_1">
    <property type="protein sequence ID" value="PTTG_12597-t43_1-p1"/>
    <property type="gene ID" value="PTTG_12597"/>
</dbReference>
<evidence type="ECO:0000313" key="4">
    <source>
        <dbReference type="Proteomes" id="UP000005240"/>
    </source>
</evidence>
<feature type="compositionally biased region" description="Basic and acidic residues" evidence="1">
    <location>
        <begin position="30"/>
        <end position="42"/>
    </location>
</feature>
<proteinExistence type="predicted"/>
<dbReference type="Proteomes" id="UP000005240">
    <property type="component" value="Unassembled WGS sequence"/>
</dbReference>
<dbReference type="AlphaFoldDB" id="A0A180GAI9"/>
<gene>
    <name evidence="2" type="ORF">PTTG_12597</name>
</gene>
<organism evidence="2">
    <name type="scientific">Puccinia triticina (isolate 1-1 / race 1 (BBBD))</name>
    <name type="common">Brown leaf rust fungus</name>
    <dbReference type="NCBI Taxonomy" id="630390"/>
    <lineage>
        <taxon>Eukaryota</taxon>
        <taxon>Fungi</taxon>
        <taxon>Dikarya</taxon>
        <taxon>Basidiomycota</taxon>
        <taxon>Pucciniomycotina</taxon>
        <taxon>Pucciniomycetes</taxon>
        <taxon>Pucciniales</taxon>
        <taxon>Pucciniaceae</taxon>
        <taxon>Puccinia</taxon>
    </lineage>
</organism>
<evidence type="ECO:0000313" key="3">
    <source>
        <dbReference type="EnsemblFungi" id="PTTG_12597-t43_1-p1"/>
    </source>
</evidence>
<name>A0A180GAI9_PUCT1</name>
<dbReference type="EMBL" id="ADAS02000126">
    <property type="protein sequence ID" value="OAV89499.1"/>
    <property type="molecule type" value="Genomic_DNA"/>
</dbReference>
<keyword evidence="4" id="KW-1185">Reference proteome</keyword>
<evidence type="ECO:0000313" key="2">
    <source>
        <dbReference type="EMBL" id="OAV89499.1"/>
    </source>
</evidence>
<feature type="region of interest" description="Disordered" evidence="1">
    <location>
        <begin position="28"/>
        <end position="67"/>
    </location>
</feature>
<reference evidence="3" key="4">
    <citation type="submission" date="2025-05" db="UniProtKB">
        <authorList>
            <consortium name="EnsemblFungi"/>
        </authorList>
    </citation>
    <scope>IDENTIFICATION</scope>
    <source>
        <strain evidence="3">isolate 1-1 / race 1 (BBBD)</strain>
    </source>
</reference>
<protein>
    <submittedName>
        <fullName evidence="2 3">Uncharacterized protein</fullName>
    </submittedName>
</protein>
<accession>A0A180GAI9</accession>